<feature type="transmembrane region" description="Helical" evidence="7">
    <location>
        <begin position="6"/>
        <end position="25"/>
    </location>
</feature>
<feature type="transmembrane region" description="Helical" evidence="7">
    <location>
        <begin position="266"/>
        <end position="288"/>
    </location>
</feature>
<keyword evidence="3" id="KW-1003">Cell membrane</keyword>
<dbReference type="Proteomes" id="UP000009375">
    <property type="component" value="Unassembled WGS sequence"/>
</dbReference>
<evidence type="ECO:0000313" key="8">
    <source>
        <dbReference type="EMBL" id="EEZ93018.1"/>
    </source>
</evidence>
<feature type="transmembrane region" description="Helical" evidence="7">
    <location>
        <begin position="78"/>
        <end position="99"/>
    </location>
</feature>
<proteinExistence type="inferred from homology"/>
<dbReference type="GO" id="GO:0005886">
    <property type="term" value="C:plasma membrane"/>
    <property type="evidence" value="ECO:0007669"/>
    <property type="project" value="UniProtKB-SubCell"/>
</dbReference>
<evidence type="ECO:0000256" key="7">
    <source>
        <dbReference type="SAM" id="Phobius"/>
    </source>
</evidence>
<keyword evidence="5 7" id="KW-1133">Transmembrane helix</keyword>
<dbReference type="EMBL" id="GG730044">
    <property type="protein sequence ID" value="EEZ93018.1"/>
    <property type="molecule type" value="Genomic_DNA"/>
</dbReference>
<dbReference type="Pfam" id="PF03706">
    <property type="entry name" value="LPG_synthase_TM"/>
    <property type="match status" value="1"/>
</dbReference>
<feature type="transmembrane region" description="Helical" evidence="7">
    <location>
        <begin position="37"/>
        <end position="58"/>
    </location>
</feature>
<dbReference type="AlphaFoldDB" id="D2EF92"/>
<feature type="transmembrane region" description="Helical" evidence="7">
    <location>
        <begin position="294"/>
        <end position="310"/>
    </location>
</feature>
<dbReference type="NCBIfam" id="TIGR00374">
    <property type="entry name" value="flippase-like domain"/>
    <property type="match status" value="1"/>
</dbReference>
<feature type="transmembrane region" description="Helical" evidence="7">
    <location>
        <begin position="142"/>
        <end position="162"/>
    </location>
</feature>
<organism evidence="8 9">
    <name type="scientific">Candidatus Parvarchaeum acidiphilum ARMAN-4</name>
    <dbReference type="NCBI Taxonomy" id="662760"/>
    <lineage>
        <taxon>Archaea</taxon>
        <taxon>Candidatus Parvarchaeota</taxon>
        <taxon>Candidatus Parvarchaeum</taxon>
    </lineage>
</organism>
<keyword evidence="6 7" id="KW-0472">Membrane</keyword>
<dbReference type="PANTHER" id="PTHR39087:SF2">
    <property type="entry name" value="UPF0104 MEMBRANE PROTEIN MJ1595"/>
    <property type="match status" value="1"/>
</dbReference>
<gene>
    <name evidence="8" type="ORF">BJBARM4_0409</name>
</gene>
<reference evidence="8 9" key="1">
    <citation type="journal article" date="2010" name="Proc. Natl. Acad. Sci. U.S.A.">
        <title>Enigmatic, ultrasmall, uncultivated Archaea.</title>
        <authorList>
            <person name="Baker B.J."/>
            <person name="Comolli L.R."/>
            <person name="Dick G.J."/>
            <person name="Hauser L.J."/>
            <person name="Hyatt D."/>
            <person name="Dill B.D."/>
            <person name="Land M.L."/>
            <person name="Verberkmoes N.C."/>
            <person name="Hettich R.L."/>
            <person name="Banfield J.F."/>
        </authorList>
    </citation>
    <scope>NUCLEOTIDE SEQUENCE [LARGE SCALE GENOMIC DNA]</scope>
</reference>
<comment type="subcellular location">
    <subcellularLocation>
        <location evidence="1">Cell membrane</location>
        <topology evidence="1">Multi-pass membrane protein</topology>
    </subcellularLocation>
</comment>
<evidence type="ECO:0000256" key="6">
    <source>
        <dbReference type="ARBA" id="ARBA00023136"/>
    </source>
</evidence>
<comment type="similarity">
    <text evidence="2">Belongs to the UPF0104 family.</text>
</comment>
<protein>
    <recommendedName>
        <fullName evidence="10">Flippase-like domain-containing protein</fullName>
    </recommendedName>
</protein>
<evidence type="ECO:0000256" key="5">
    <source>
        <dbReference type="ARBA" id="ARBA00022989"/>
    </source>
</evidence>
<feature type="transmembrane region" description="Helical" evidence="7">
    <location>
        <begin position="206"/>
        <end position="232"/>
    </location>
</feature>
<keyword evidence="4 7" id="KW-0812">Transmembrane</keyword>
<accession>D2EF92</accession>
<feature type="transmembrane region" description="Helical" evidence="7">
    <location>
        <begin position="238"/>
        <end position="259"/>
    </location>
</feature>
<sequence length="317" mass="35591">MQKKVENTILIALLVIFLLYFLFTYNLSQAIRDLERINLNFVPYIVLAWVLFTALKFLPWELTLKKVRIKLPLLKSFLLMYAFFGLGMGSAGIGQFIPLRKLDNFKKNARFFSVSIMIFLGTTGGISAIFLALISSILLSKFILYFLFIFAAAYIFITILGFESPYKKFIATIKNNKRLKASKSIKKGLKYIEGMRKQRSLMAQRYLISGMLLFIPSLISEALLLVFILAAFNVNISLLAGIFIFTVSVTIGGISFLPAGMGVEDISLVALMVLFNVPGVLALASLIIFRFLNTLMVILVGYAMMGFVSLDKNVKKL</sequence>
<evidence type="ECO:0000256" key="3">
    <source>
        <dbReference type="ARBA" id="ARBA00022475"/>
    </source>
</evidence>
<feature type="transmembrane region" description="Helical" evidence="7">
    <location>
        <begin position="111"/>
        <end position="136"/>
    </location>
</feature>
<evidence type="ECO:0000313" key="9">
    <source>
        <dbReference type="Proteomes" id="UP000009375"/>
    </source>
</evidence>
<evidence type="ECO:0000256" key="2">
    <source>
        <dbReference type="ARBA" id="ARBA00011061"/>
    </source>
</evidence>
<dbReference type="InterPro" id="IPR022791">
    <property type="entry name" value="L-PG_synthase/AglD"/>
</dbReference>
<evidence type="ECO:0008006" key="10">
    <source>
        <dbReference type="Google" id="ProtNLM"/>
    </source>
</evidence>
<name>D2EF92_PARA4</name>
<dbReference type="PANTHER" id="PTHR39087">
    <property type="entry name" value="UPF0104 MEMBRANE PROTEIN MJ1595"/>
    <property type="match status" value="1"/>
</dbReference>
<evidence type="ECO:0000256" key="4">
    <source>
        <dbReference type="ARBA" id="ARBA00022692"/>
    </source>
</evidence>
<evidence type="ECO:0000256" key="1">
    <source>
        <dbReference type="ARBA" id="ARBA00004651"/>
    </source>
</evidence>